<keyword evidence="2" id="KW-1003">Cell membrane</keyword>
<gene>
    <name evidence="9" type="ORF">SAMN05444167_2755</name>
</gene>
<dbReference type="Proteomes" id="UP000182427">
    <property type="component" value="Chromosome I"/>
</dbReference>
<keyword evidence="5 8" id="KW-0812">Transmembrane</keyword>
<feature type="transmembrane region" description="Helical" evidence="8">
    <location>
        <begin position="297"/>
        <end position="316"/>
    </location>
</feature>
<dbReference type="GO" id="GO:0009103">
    <property type="term" value="P:lipopolysaccharide biosynthetic process"/>
    <property type="evidence" value="ECO:0007669"/>
    <property type="project" value="UniProtKB-ARBA"/>
</dbReference>
<feature type="transmembrane region" description="Helical" evidence="8">
    <location>
        <begin position="322"/>
        <end position="343"/>
    </location>
</feature>
<keyword evidence="4" id="KW-0808">Transferase</keyword>
<dbReference type="GO" id="GO:0005886">
    <property type="term" value="C:plasma membrane"/>
    <property type="evidence" value="ECO:0007669"/>
    <property type="project" value="UniProtKB-SubCell"/>
</dbReference>
<evidence type="ECO:0000256" key="8">
    <source>
        <dbReference type="SAM" id="Phobius"/>
    </source>
</evidence>
<dbReference type="EMBL" id="LT629690">
    <property type="protein sequence ID" value="SDF59060.1"/>
    <property type="molecule type" value="Genomic_DNA"/>
</dbReference>
<dbReference type="AlphaFoldDB" id="A0A1G7MD27"/>
<evidence type="ECO:0000256" key="1">
    <source>
        <dbReference type="ARBA" id="ARBA00004651"/>
    </source>
</evidence>
<feature type="transmembrane region" description="Helical" evidence="8">
    <location>
        <begin position="70"/>
        <end position="100"/>
    </location>
</feature>
<keyword evidence="10" id="KW-1185">Reference proteome</keyword>
<evidence type="ECO:0000256" key="2">
    <source>
        <dbReference type="ARBA" id="ARBA00022475"/>
    </source>
</evidence>
<evidence type="ECO:0000313" key="9">
    <source>
        <dbReference type="EMBL" id="SDF59060.1"/>
    </source>
</evidence>
<feature type="transmembrane region" description="Helical" evidence="8">
    <location>
        <begin position="170"/>
        <end position="199"/>
    </location>
</feature>
<accession>A0A1G7MD27</accession>
<dbReference type="PANTHER" id="PTHR33908">
    <property type="entry name" value="MANNOSYLTRANSFERASE YKCB-RELATED"/>
    <property type="match status" value="1"/>
</dbReference>
<feature type="transmembrane region" description="Helical" evidence="8">
    <location>
        <begin position="112"/>
        <end position="133"/>
    </location>
</feature>
<feature type="transmembrane region" description="Helical" evidence="8">
    <location>
        <begin position="270"/>
        <end position="288"/>
    </location>
</feature>
<comment type="subcellular location">
    <subcellularLocation>
        <location evidence="1">Cell membrane</location>
        <topology evidence="1">Multi-pass membrane protein</topology>
    </subcellularLocation>
</comment>
<evidence type="ECO:0000256" key="4">
    <source>
        <dbReference type="ARBA" id="ARBA00022679"/>
    </source>
</evidence>
<name>A0A1G7MD27_9BACT</name>
<dbReference type="InterPro" id="IPR050297">
    <property type="entry name" value="LipidA_mod_glycosyltrf_83"/>
</dbReference>
<proteinExistence type="predicted"/>
<evidence type="ECO:0000256" key="6">
    <source>
        <dbReference type="ARBA" id="ARBA00022989"/>
    </source>
</evidence>
<feature type="transmembrane region" description="Helical" evidence="8">
    <location>
        <begin position="211"/>
        <end position="234"/>
    </location>
</feature>
<keyword evidence="3" id="KW-0328">Glycosyltransferase</keyword>
<evidence type="ECO:0000256" key="3">
    <source>
        <dbReference type="ARBA" id="ARBA00022676"/>
    </source>
</evidence>
<reference evidence="9 10" key="1">
    <citation type="submission" date="2016-10" db="EMBL/GenBank/DDBJ databases">
        <authorList>
            <person name="de Groot N.N."/>
        </authorList>
    </citation>
    <scope>NUCLEOTIDE SEQUENCE [LARGE SCALE GENOMIC DNA]</scope>
    <source>
        <strain evidence="9 10">GAS232</strain>
    </source>
</reference>
<evidence type="ECO:0008006" key="11">
    <source>
        <dbReference type="Google" id="ProtNLM"/>
    </source>
</evidence>
<organism evidence="9 10">
    <name type="scientific">Terriglobus roseus</name>
    <dbReference type="NCBI Taxonomy" id="392734"/>
    <lineage>
        <taxon>Bacteria</taxon>
        <taxon>Pseudomonadati</taxon>
        <taxon>Acidobacteriota</taxon>
        <taxon>Terriglobia</taxon>
        <taxon>Terriglobales</taxon>
        <taxon>Acidobacteriaceae</taxon>
        <taxon>Terriglobus</taxon>
    </lineage>
</organism>
<evidence type="ECO:0000256" key="5">
    <source>
        <dbReference type="ARBA" id="ARBA00022692"/>
    </source>
</evidence>
<feature type="transmembrane region" description="Helical" evidence="8">
    <location>
        <begin position="139"/>
        <end position="158"/>
    </location>
</feature>
<keyword evidence="7 8" id="KW-0472">Membrane</keyword>
<keyword evidence="6 8" id="KW-1133">Transmembrane helix</keyword>
<sequence length="502" mass="56307">MVAAAFWALHLVHLRADFPNRSPWVDWAKYTDEGWYGDAAIRHYLRGTWRLPGDFNPAAALPVWPLLEGFVFRFAGVGIVAARALTVFVFAGVLVCSFVVLQHEAREDESKYLRWIFTAAAVLLMAASSFLYVFTRMAILEPLLVLLTLLSLLAAQAIRSASTERQRVLFAVLVGVLVSLMIGTKTTAVFLLPAVAYMLADAAAWQRRRVLRIAAVTGGTVAILWGSYIAWLLYRGYWNDFRYLFAANNTTIAGLPFWETVGDTLKNGVWMGELLYPLAIALVVLAGFHKKTWRDPLFVSLLLWVTGYLFFLAYHANMQPRYYVVVAVPLILLMARAALHIAAWHPSASLAFASLLVLLVGREAHVTWSYVRHPEYTFQTAANRIERIVESDPTHSHTVLSISGSDLSLMTGVPSICDDFGTMDLEDRIAAYKPGWFVSWNSIEDDKMEALNKFYRLTRVAEFPAMDDPDRNVMIVYRLDAKDGVTPQRKHKKAKALPVSPG</sequence>
<dbReference type="GO" id="GO:0016763">
    <property type="term" value="F:pentosyltransferase activity"/>
    <property type="evidence" value="ECO:0007669"/>
    <property type="project" value="TreeGrafter"/>
</dbReference>
<dbReference type="PANTHER" id="PTHR33908:SF11">
    <property type="entry name" value="MEMBRANE PROTEIN"/>
    <property type="match status" value="1"/>
</dbReference>
<evidence type="ECO:0000313" key="10">
    <source>
        <dbReference type="Proteomes" id="UP000182427"/>
    </source>
</evidence>
<protein>
    <recommendedName>
        <fullName evidence="11">Dolichyl-phosphate-mannose-protein mannosyltransferase</fullName>
    </recommendedName>
</protein>
<evidence type="ECO:0000256" key="7">
    <source>
        <dbReference type="ARBA" id="ARBA00023136"/>
    </source>
</evidence>